<dbReference type="InterPro" id="IPR001810">
    <property type="entry name" value="F-box_dom"/>
</dbReference>
<proteinExistence type="predicted"/>
<dbReference type="Pfam" id="PF12937">
    <property type="entry name" value="F-box-like"/>
    <property type="match status" value="1"/>
</dbReference>
<sequence>MNEKQSVVSILPQEVWIAILRHLDHSDLFCLRLCCKRFNEIVSRGPVWRSRCWTRWLEHLSYDPFDERLPNGNDWFYYYRLRNRIDQSLMKLLRKLVNENDTTEYWHLYRRILRYNPSHIIPFLYGVVERGFLSSETFDVVTICQHLLISVRHKHIYDLFGIGESGSQTFVHNAEETFFLPLAAMDPSFDRLLHFRSDVHDRVHSLIRAEFDNFQDFLNLPATLRVDKLISRLFEAVDLLDKDRQLFVEDFMLLRIYAGETAGHPLLILSMVQHLASKYGVETVLCGSYLIIHDPNVRDGETYLTIGSFGVPKIFTKRRLILSLKRILGSSDYIIQREILPTILQPLKHQELLTTVFKELLPLYNKSKWSVASPKTMDELQRLFPHSNQPIRPKMINYFICVFKALEIRSKNERSISVMLTIAFKGVFQLISKLFPGDLSYAEELLNCKGAAFCEIDLAYKDWLSQIHNISLRAHAELGSFVVSVRDGQILCIVGVKEHNSAGTFYNLMSFAGEFYVEQSNNIRAIETDEEENIIKRFLTLGFQSDLGLVFSGIDWLSHKLIPNSHASKIMETH</sequence>
<organism evidence="2 3">
    <name type="scientific">Torulaspora globosa</name>
    <dbReference type="NCBI Taxonomy" id="48254"/>
    <lineage>
        <taxon>Eukaryota</taxon>
        <taxon>Fungi</taxon>
        <taxon>Dikarya</taxon>
        <taxon>Ascomycota</taxon>
        <taxon>Saccharomycotina</taxon>
        <taxon>Saccharomycetes</taxon>
        <taxon>Saccharomycetales</taxon>
        <taxon>Saccharomycetaceae</taxon>
        <taxon>Torulaspora</taxon>
    </lineage>
</organism>
<protein>
    <recommendedName>
        <fullName evidence="1">F-box domain-containing protein</fullName>
    </recommendedName>
</protein>
<evidence type="ECO:0000313" key="2">
    <source>
        <dbReference type="EMBL" id="QLQ80782.1"/>
    </source>
</evidence>
<name>A0A7H9HWM4_9SACH</name>
<gene>
    <name evidence="2" type="ORF">HG537_0E01370</name>
</gene>
<reference evidence="2 3" key="1">
    <citation type="submission" date="2020-06" db="EMBL/GenBank/DDBJ databases">
        <title>The yeast mating-type switching endonuclease HO is a domesticated member of an unorthodox homing genetic element family.</title>
        <authorList>
            <person name="Coughlan A.Y."/>
            <person name="Lombardi L."/>
            <person name="Braun-Galleani S."/>
            <person name="Martos A.R."/>
            <person name="Galeote V."/>
            <person name="Bigey F."/>
            <person name="Dequin S."/>
            <person name="Byrne K.P."/>
            <person name="Wolfe K.H."/>
        </authorList>
    </citation>
    <scope>NUCLEOTIDE SEQUENCE [LARGE SCALE GENOMIC DNA]</scope>
    <source>
        <strain evidence="2 3">CBS2947</strain>
    </source>
</reference>
<evidence type="ECO:0000259" key="1">
    <source>
        <dbReference type="PROSITE" id="PS50181"/>
    </source>
</evidence>
<dbReference type="InterPro" id="IPR036047">
    <property type="entry name" value="F-box-like_dom_sf"/>
</dbReference>
<evidence type="ECO:0000313" key="3">
    <source>
        <dbReference type="Proteomes" id="UP000510647"/>
    </source>
</evidence>
<dbReference type="PROSITE" id="PS50181">
    <property type="entry name" value="FBOX"/>
    <property type="match status" value="1"/>
</dbReference>
<dbReference type="CDD" id="cd22139">
    <property type="entry name" value="F-box_unchar"/>
    <property type="match status" value="1"/>
</dbReference>
<accession>A0A7H9HWM4</accession>
<dbReference type="Gene3D" id="1.20.1280.50">
    <property type="match status" value="1"/>
</dbReference>
<dbReference type="SUPFAM" id="SSF81383">
    <property type="entry name" value="F-box domain"/>
    <property type="match status" value="1"/>
</dbReference>
<dbReference type="OrthoDB" id="550575at2759"/>
<feature type="domain" description="F-box" evidence="1">
    <location>
        <begin position="5"/>
        <end position="51"/>
    </location>
</feature>
<dbReference type="SMART" id="SM00256">
    <property type="entry name" value="FBOX"/>
    <property type="match status" value="1"/>
</dbReference>
<dbReference type="EMBL" id="CP059271">
    <property type="protein sequence ID" value="QLQ80782.1"/>
    <property type="molecule type" value="Genomic_DNA"/>
</dbReference>
<keyword evidence="3" id="KW-1185">Reference proteome</keyword>
<dbReference type="AlphaFoldDB" id="A0A7H9HWM4"/>
<dbReference type="Proteomes" id="UP000510647">
    <property type="component" value="Chromosome 5"/>
</dbReference>